<reference evidence="3" key="1">
    <citation type="submission" date="2020-03" db="EMBL/GenBank/DDBJ databases">
        <title>Complete genome sequence of sulfur-oxidizing bacterium skT11.</title>
        <authorList>
            <person name="Kanda M."/>
            <person name="Kojima H."/>
            <person name="Fukui M."/>
        </authorList>
    </citation>
    <scope>NUCLEOTIDE SEQUENCE [LARGE SCALE GENOMIC DNA]</scope>
    <source>
        <strain evidence="3">skT11</strain>
    </source>
</reference>
<evidence type="ECO:0000256" key="1">
    <source>
        <dbReference type="SAM" id="SignalP"/>
    </source>
</evidence>
<dbReference type="KEGG" id="slac:SKTS_23050"/>
<keyword evidence="3" id="KW-1185">Reference proteome</keyword>
<proteinExistence type="predicted"/>
<feature type="chain" id="PRO_5026147422" description="ABC transporter substrate-binding protein" evidence="1">
    <location>
        <begin position="22"/>
        <end position="286"/>
    </location>
</feature>
<dbReference type="Gene3D" id="3.40.190.10">
    <property type="entry name" value="Periplasmic binding protein-like II"/>
    <property type="match status" value="2"/>
</dbReference>
<sequence>MSRRKFCATLAVCALAPKAFAAGMPAERPTLRIGLTPVFLDDEAIFLEAWRVYLTKKLQRPVVFVQRGSYREIVELLGKNQLDAAWLCGFPFVRHEQLLKLLAVPLFQGKPLYRSYLIVPADDTRTRTLLDLRGKSFAYSDPDSNSGFLYTQFSLAQIRERSDVFFSRTFYTWAHRKVVDAVAVKMAQGGAVDGYVWETLRHSHPELTARTRVVEQSPEFGFPPFVARKSLPETDFAALRQVLIAMRDDVEGNKLLAQLNLDGFVPGDRKLFDGIARMSEKVEHRP</sequence>
<dbReference type="Proteomes" id="UP000502260">
    <property type="component" value="Chromosome"/>
</dbReference>
<evidence type="ECO:0000313" key="2">
    <source>
        <dbReference type="EMBL" id="BCB27419.1"/>
    </source>
</evidence>
<dbReference type="SUPFAM" id="SSF53850">
    <property type="entry name" value="Periplasmic binding protein-like II"/>
    <property type="match status" value="1"/>
</dbReference>
<feature type="signal peptide" evidence="1">
    <location>
        <begin position="1"/>
        <end position="21"/>
    </location>
</feature>
<dbReference type="PANTHER" id="PTHR35841">
    <property type="entry name" value="PHOSPHONATES-BINDING PERIPLASMIC PROTEIN"/>
    <property type="match status" value="1"/>
</dbReference>
<accession>A0A6F8VFC3</accession>
<keyword evidence="1" id="KW-0732">Signal</keyword>
<gene>
    <name evidence="2" type="ORF">SKTS_23050</name>
</gene>
<dbReference type="Pfam" id="PF12974">
    <property type="entry name" value="Phosphonate-bd"/>
    <property type="match status" value="1"/>
</dbReference>
<dbReference type="PANTHER" id="PTHR35841:SF1">
    <property type="entry name" value="PHOSPHONATES-BINDING PERIPLASMIC PROTEIN"/>
    <property type="match status" value="1"/>
</dbReference>
<dbReference type="RefSeq" id="WP_173064983.1">
    <property type="nucleotide sequence ID" value="NZ_AP022853.1"/>
</dbReference>
<dbReference type="CDD" id="cd13571">
    <property type="entry name" value="PBP2_PnhD_1"/>
    <property type="match status" value="1"/>
</dbReference>
<protein>
    <recommendedName>
        <fullName evidence="4">ABC transporter substrate-binding protein</fullName>
    </recommendedName>
</protein>
<evidence type="ECO:0000313" key="3">
    <source>
        <dbReference type="Proteomes" id="UP000502260"/>
    </source>
</evidence>
<name>A0A6F8VFC3_9PROT</name>
<dbReference type="AlphaFoldDB" id="A0A6F8VFC3"/>
<dbReference type="EMBL" id="AP022853">
    <property type="protein sequence ID" value="BCB27419.1"/>
    <property type="molecule type" value="Genomic_DNA"/>
</dbReference>
<evidence type="ECO:0008006" key="4">
    <source>
        <dbReference type="Google" id="ProtNLM"/>
    </source>
</evidence>
<organism evidence="2 3">
    <name type="scientific">Sulfurimicrobium lacus</name>
    <dbReference type="NCBI Taxonomy" id="2715678"/>
    <lineage>
        <taxon>Bacteria</taxon>
        <taxon>Pseudomonadati</taxon>
        <taxon>Pseudomonadota</taxon>
        <taxon>Betaproteobacteria</taxon>
        <taxon>Nitrosomonadales</taxon>
        <taxon>Sulfuricellaceae</taxon>
        <taxon>Sulfurimicrobium</taxon>
    </lineage>
</organism>